<feature type="compositionally biased region" description="Low complexity" evidence="2">
    <location>
        <begin position="328"/>
        <end position="339"/>
    </location>
</feature>
<accession>A0A9P6L222</accession>
<dbReference type="Pfam" id="PF00022">
    <property type="entry name" value="Actin"/>
    <property type="match status" value="1"/>
</dbReference>
<feature type="compositionally biased region" description="Low complexity" evidence="2">
    <location>
        <begin position="13"/>
        <end position="30"/>
    </location>
</feature>
<dbReference type="EMBL" id="WIUZ02000021">
    <property type="protein sequence ID" value="KAF9778899.1"/>
    <property type="molecule type" value="Genomic_DNA"/>
</dbReference>
<proteinExistence type="inferred from homology"/>
<reference evidence="3" key="1">
    <citation type="journal article" date="2020" name="Nat. Commun.">
        <title>Large-scale genome sequencing of mycorrhizal fungi provides insights into the early evolution of symbiotic traits.</title>
        <authorList>
            <person name="Miyauchi S."/>
            <person name="Kiss E."/>
            <person name="Kuo A."/>
            <person name="Drula E."/>
            <person name="Kohler A."/>
            <person name="Sanchez-Garcia M."/>
            <person name="Morin E."/>
            <person name="Andreopoulos B."/>
            <person name="Barry K.W."/>
            <person name="Bonito G."/>
            <person name="Buee M."/>
            <person name="Carver A."/>
            <person name="Chen C."/>
            <person name="Cichocki N."/>
            <person name="Clum A."/>
            <person name="Culley D."/>
            <person name="Crous P.W."/>
            <person name="Fauchery L."/>
            <person name="Girlanda M."/>
            <person name="Hayes R.D."/>
            <person name="Keri Z."/>
            <person name="LaButti K."/>
            <person name="Lipzen A."/>
            <person name="Lombard V."/>
            <person name="Magnuson J."/>
            <person name="Maillard F."/>
            <person name="Murat C."/>
            <person name="Nolan M."/>
            <person name="Ohm R.A."/>
            <person name="Pangilinan J."/>
            <person name="Pereira M.F."/>
            <person name="Perotto S."/>
            <person name="Peter M."/>
            <person name="Pfister S."/>
            <person name="Riley R."/>
            <person name="Sitrit Y."/>
            <person name="Stielow J.B."/>
            <person name="Szollosi G."/>
            <person name="Zifcakova L."/>
            <person name="Stursova M."/>
            <person name="Spatafora J.W."/>
            <person name="Tedersoo L."/>
            <person name="Vaario L.M."/>
            <person name="Yamada A."/>
            <person name="Yan M."/>
            <person name="Wang P."/>
            <person name="Xu J."/>
            <person name="Bruns T."/>
            <person name="Baldrian P."/>
            <person name="Vilgalys R."/>
            <person name="Dunand C."/>
            <person name="Henrissat B."/>
            <person name="Grigoriev I.V."/>
            <person name="Hibbett D."/>
            <person name="Nagy L.G."/>
            <person name="Martin F.M."/>
        </authorList>
    </citation>
    <scope>NUCLEOTIDE SEQUENCE</scope>
    <source>
        <strain evidence="3">UH-Tt-Lm1</strain>
    </source>
</reference>
<comment type="similarity">
    <text evidence="1">Belongs to the actin family.</text>
</comment>
<feature type="compositionally biased region" description="Polar residues" evidence="2">
    <location>
        <begin position="280"/>
        <end position="295"/>
    </location>
</feature>
<feature type="region of interest" description="Disordered" evidence="2">
    <location>
        <begin position="500"/>
        <end position="526"/>
    </location>
</feature>
<comment type="caution">
    <text evidence="3">The sequence shown here is derived from an EMBL/GenBank/DDBJ whole genome shotgun (WGS) entry which is preliminary data.</text>
</comment>
<dbReference type="SUPFAM" id="SSF53067">
    <property type="entry name" value="Actin-like ATPase domain"/>
    <property type="match status" value="2"/>
</dbReference>
<dbReference type="Proteomes" id="UP000736335">
    <property type="component" value="Unassembled WGS sequence"/>
</dbReference>
<dbReference type="PANTHER" id="PTHR11937">
    <property type="entry name" value="ACTIN"/>
    <property type="match status" value="1"/>
</dbReference>
<evidence type="ECO:0000313" key="3">
    <source>
        <dbReference type="EMBL" id="KAF9778899.1"/>
    </source>
</evidence>
<organism evidence="3 4">
    <name type="scientific">Thelephora terrestris</name>
    <dbReference type="NCBI Taxonomy" id="56493"/>
    <lineage>
        <taxon>Eukaryota</taxon>
        <taxon>Fungi</taxon>
        <taxon>Dikarya</taxon>
        <taxon>Basidiomycota</taxon>
        <taxon>Agaricomycotina</taxon>
        <taxon>Agaricomycetes</taxon>
        <taxon>Thelephorales</taxon>
        <taxon>Thelephoraceae</taxon>
        <taxon>Thelephora</taxon>
    </lineage>
</organism>
<protein>
    <submittedName>
        <fullName evidence="3">Fungal-specific actin related protein</fullName>
    </submittedName>
</protein>
<evidence type="ECO:0000256" key="1">
    <source>
        <dbReference type="RuleBase" id="RU000487"/>
    </source>
</evidence>
<sequence length="613" mass="66009">MSVPSTPSKRLTLDTATTPTTSRVAATSSTVHSSPHYQTTRRHSLYGTEDRIVIDPGSRIWKVGFSGEGRPRDVFFGDGQDGVPLWGLTRATNQLDREEEDRALQAMLQERLRAVFHDSLLTDPKSRRVIVIEHPLLPLYIKDMMARILFTNLQVPFVSFAPSHLLSLLAVGRITGLVLDCGHLESAVLPIFASRPLFHHLKTTPLAGARLTEHIRSLVLLFGKYTPPPPALPAPRSAAAIQRQTSVPAEALTNAVVEEIKTRVCLVGKAFELSAEDSRPSQQQHVTPYHASSNDDVIDVDHPSSDAAQSESEFSRVSMDVDSPAPGSRVASSSYSMVSIEDSQGTSSSHLGEHGGSQVLADLYKRHSTASDIKMPVAPPASSGGLGRGVLMIPGWIRERAAEVLFDGGDVDEVSVAEVILESLLKVPVDLRKTMASAILVVGGTPMMPGFIPRLHAEIARALAIPSSPQPQPSKNRKARPRPPPYDRYAPLRQLLPHFAILNNPDPPKAEKVSGPSQKKSTAAGKAPAFTPACMAWVGGSLAGSLKTGGVEIPREKWEEADVREEVETEDGAVTTVPSSPTSQVYNKVLPDWTRGPLPIGAPAANAHVQAQA</sequence>
<feature type="compositionally biased region" description="Polar residues" evidence="2">
    <location>
        <begin position="341"/>
        <end position="350"/>
    </location>
</feature>
<dbReference type="InterPro" id="IPR043129">
    <property type="entry name" value="ATPase_NBD"/>
</dbReference>
<dbReference type="Gene3D" id="3.30.420.40">
    <property type="match status" value="3"/>
</dbReference>
<keyword evidence="4" id="KW-1185">Reference proteome</keyword>
<feature type="region of interest" description="Disordered" evidence="2">
    <location>
        <begin position="276"/>
        <end position="354"/>
    </location>
</feature>
<dbReference type="InterPro" id="IPR004000">
    <property type="entry name" value="Actin"/>
</dbReference>
<evidence type="ECO:0000256" key="2">
    <source>
        <dbReference type="SAM" id="MobiDB-lite"/>
    </source>
</evidence>
<dbReference type="SMART" id="SM00268">
    <property type="entry name" value="ACTIN"/>
    <property type="match status" value="1"/>
</dbReference>
<evidence type="ECO:0000313" key="4">
    <source>
        <dbReference type="Proteomes" id="UP000736335"/>
    </source>
</evidence>
<dbReference type="CDD" id="cd10207">
    <property type="entry name" value="ASKHA_NBD_Arp10"/>
    <property type="match status" value="1"/>
</dbReference>
<dbReference type="OrthoDB" id="337660at2759"/>
<feature type="region of interest" description="Disordered" evidence="2">
    <location>
        <begin position="465"/>
        <end position="487"/>
    </location>
</feature>
<reference evidence="3" key="2">
    <citation type="submission" date="2020-11" db="EMBL/GenBank/DDBJ databases">
        <authorList>
            <consortium name="DOE Joint Genome Institute"/>
            <person name="Kuo A."/>
            <person name="Miyauchi S."/>
            <person name="Kiss E."/>
            <person name="Drula E."/>
            <person name="Kohler A."/>
            <person name="Sanchez-Garcia M."/>
            <person name="Andreopoulos B."/>
            <person name="Barry K.W."/>
            <person name="Bonito G."/>
            <person name="Buee M."/>
            <person name="Carver A."/>
            <person name="Chen C."/>
            <person name="Cichocki N."/>
            <person name="Clum A."/>
            <person name="Culley D."/>
            <person name="Crous P.W."/>
            <person name="Fauchery L."/>
            <person name="Girlanda M."/>
            <person name="Hayes R."/>
            <person name="Keri Z."/>
            <person name="Labutti K."/>
            <person name="Lipzen A."/>
            <person name="Lombard V."/>
            <person name="Magnuson J."/>
            <person name="Maillard F."/>
            <person name="Morin E."/>
            <person name="Murat C."/>
            <person name="Nolan M."/>
            <person name="Ohm R."/>
            <person name="Pangilinan J."/>
            <person name="Pereira M."/>
            <person name="Perotto S."/>
            <person name="Peter M."/>
            <person name="Riley R."/>
            <person name="Sitrit Y."/>
            <person name="Stielow B."/>
            <person name="Szollosi G."/>
            <person name="Zifcakova L."/>
            <person name="Stursova M."/>
            <person name="Spatafora J.W."/>
            <person name="Tedersoo L."/>
            <person name="Vaario L.-M."/>
            <person name="Yamada A."/>
            <person name="Yan M."/>
            <person name="Wang P."/>
            <person name="Xu J."/>
            <person name="Bruns T."/>
            <person name="Baldrian P."/>
            <person name="Vilgalys R."/>
            <person name="Henrissat B."/>
            <person name="Grigoriev I.V."/>
            <person name="Hibbett D."/>
            <person name="Nagy L.G."/>
            <person name="Martin F.M."/>
        </authorList>
    </citation>
    <scope>NUCLEOTIDE SEQUENCE</scope>
    <source>
        <strain evidence="3">UH-Tt-Lm1</strain>
    </source>
</reference>
<dbReference type="AlphaFoldDB" id="A0A9P6L222"/>
<feature type="region of interest" description="Disordered" evidence="2">
    <location>
        <begin position="1"/>
        <end position="30"/>
    </location>
</feature>
<name>A0A9P6L222_9AGAM</name>
<gene>
    <name evidence="3" type="ORF">BJ322DRAFT_1113781</name>
</gene>